<keyword evidence="1" id="KW-0812">Transmembrane</keyword>
<reference evidence="2" key="2">
    <citation type="journal article" date="2015" name="Data Brief">
        <title>Shoot transcriptome of the giant reed, Arundo donax.</title>
        <authorList>
            <person name="Barrero R.A."/>
            <person name="Guerrero F.D."/>
            <person name="Moolhuijzen P."/>
            <person name="Goolsby J.A."/>
            <person name="Tidwell J."/>
            <person name="Bellgard S.E."/>
            <person name="Bellgard M.I."/>
        </authorList>
    </citation>
    <scope>NUCLEOTIDE SEQUENCE</scope>
    <source>
        <tissue evidence="2">Shoot tissue taken approximately 20 cm above the soil surface</tissue>
    </source>
</reference>
<name>A0A0A9DLU8_ARUDO</name>
<sequence length="47" mass="5588">MIQRLFYIAHFAITMNEIAITIYISGRSLFVLVLQDFFSLLQFHFFA</sequence>
<dbReference type="AlphaFoldDB" id="A0A0A9DLU8"/>
<evidence type="ECO:0000256" key="1">
    <source>
        <dbReference type="SAM" id="Phobius"/>
    </source>
</evidence>
<protein>
    <submittedName>
        <fullName evidence="2">Uncharacterized protein</fullName>
    </submittedName>
</protein>
<keyword evidence="1" id="KW-0472">Membrane</keyword>
<keyword evidence="1" id="KW-1133">Transmembrane helix</keyword>
<dbReference type="EMBL" id="GBRH01211295">
    <property type="protein sequence ID" value="JAD86600.1"/>
    <property type="molecule type" value="Transcribed_RNA"/>
</dbReference>
<organism evidence="2">
    <name type="scientific">Arundo donax</name>
    <name type="common">Giant reed</name>
    <name type="synonym">Donax arundinaceus</name>
    <dbReference type="NCBI Taxonomy" id="35708"/>
    <lineage>
        <taxon>Eukaryota</taxon>
        <taxon>Viridiplantae</taxon>
        <taxon>Streptophyta</taxon>
        <taxon>Embryophyta</taxon>
        <taxon>Tracheophyta</taxon>
        <taxon>Spermatophyta</taxon>
        <taxon>Magnoliopsida</taxon>
        <taxon>Liliopsida</taxon>
        <taxon>Poales</taxon>
        <taxon>Poaceae</taxon>
        <taxon>PACMAD clade</taxon>
        <taxon>Arundinoideae</taxon>
        <taxon>Arundineae</taxon>
        <taxon>Arundo</taxon>
    </lineage>
</organism>
<reference evidence="2" key="1">
    <citation type="submission" date="2014-09" db="EMBL/GenBank/DDBJ databases">
        <authorList>
            <person name="Magalhaes I.L.F."/>
            <person name="Oliveira U."/>
            <person name="Santos F.R."/>
            <person name="Vidigal T.H.D.A."/>
            <person name="Brescovit A.D."/>
            <person name="Santos A.J."/>
        </authorList>
    </citation>
    <scope>NUCLEOTIDE SEQUENCE</scope>
    <source>
        <tissue evidence="2">Shoot tissue taken approximately 20 cm above the soil surface</tissue>
    </source>
</reference>
<proteinExistence type="predicted"/>
<evidence type="ECO:0000313" key="2">
    <source>
        <dbReference type="EMBL" id="JAD86600.1"/>
    </source>
</evidence>
<accession>A0A0A9DLU8</accession>
<feature type="transmembrane region" description="Helical" evidence="1">
    <location>
        <begin position="6"/>
        <end position="24"/>
    </location>
</feature>